<dbReference type="GO" id="GO:0016740">
    <property type="term" value="F:transferase activity"/>
    <property type="evidence" value="ECO:0007669"/>
    <property type="project" value="UniProtKB-KW"/>
</dbReference>
<feature type="transmembrane region" description="Helical" evidence="1">
    <location>
        <begin position="30"/>
        <end position="49"/>
    </location>
</feature>
<protein>
    <submittedName>
        <fullName evidence="2">Amidotransferase</fullName>
    </submittedName>
</protein>
<proteinExistence type="predicted"/>
<gene>
    <name evidence="2" type="ORF">AQ490_17325</name>
</gene>
<organism evidence="2 3">
    <name type="scientific">Wenjunlia vitaminophila</name>
    <name type="common">Streptomyces vitaminophilus</name>
    <dbReference type="NCBI Taxonomy" id="76728"/>
    <lineage>
        <taxon>Bacteria</taxon>
        <taxon>Bacillati</taxon>
        <taxon>Actinomycetota</taxon>
        <taxon>Actinomycetes</taxon>
        <taxon>Kitasatosporales</taxon>
        <taxon>Streptomycetaceae</taxon>
        <taxon>Wenjunlia</taxon>
    </lineage>
</organism>
<keyword evidence="1" id="KW-0472">Membrane</keyword>
<keyword evidence="1" id="KW-0812">Transmembrane</keyword>
<dbReference type="AlphaFoldDB" id="A0A0T6LWE1"/>
<comment type="caution">
    <text evidence="2">The sequence shown here is derived from an EMBL/GenBank/DDBJ whole genome shotgun (WGS) entry which is preliminary data.</text>
</comment>
<dbReference type="RefSeq" id="WP_018382771.1">
    <property type="nucleotide sequence ID" value="NZ_LLZU01000006.1"/>
</dbReference>
<keyword evidence="3" id="KW-1185">Reference proteome</keyword>
<dbReference type="STRING" id="76728.AQ490_17325"/>
<accession>A0A0T6LWE1</accession>
<feature type="transmembrane region" description="Helical" evidence="1">
    <location>
        <begin position="6"/>
        <end position="23"/>
    </location>
</feature>
<dbReference type="EMBL" id="LLZU01000006">
    <property type="protein sequence ID" value="KRV50162.1"/>
    <property type="molecule type" value="Genomic_DNA"/>
</dbReference>
<evidence type="ECO:0000313" key="3">
    <source>
        <dbReference type="Proteomes" id="UP000050867"/>
    </source>
</evidence>
<evidence type="ECO:0000256" key="1">
    <source>
        <dbReference type="SAM" id="Phobius"/>
    </source>
</evidence>
<evidence type="ECO:0000313" key="2">
    <source>
        <dbReference type="EMBL" id="KRV50162.1"/>
    </source>
</evidence>
<sequence>MSGGGVVLIALGLFLTGGVVSFAKQKMPKSLIVLLGIGAAMALGAGAMWL</sequence>
<name>A0A0T6LWE1_WENVI</name>
<reference evidence="2 3" key="1">
    <citation type="submission" date="2015-10" db="EMBL/GenBank/DDBJ databases">
        <title>Draft genome sequence of pyrrolomycin-producing Streptomyces vitaminophilus.</title>
        <authorList>
            <person name="Graham D.E."/>
            <person name="Mahan K.M."/>
            <person name="Klingeman D.M."/>
            <person name="Hettich R.L."/>
            <person name="Parry R.J."/>
        </authorList>
    </citation>
    <scope>NUCLEOTIDE SEQUENCE [LARGE SCALE GENOMIC DNA]</scope>
    <source>
        <strain evidence="2 3">ATCC 31673</strain>
    </source>
</reference>
<keyword evidence="2" id="KW-0808">Transferase</keyword>
<dbReference type="Proteomes" id="UP000050867">
    <property type="component" value="Unassembled WGS sequence"/>
</dbReference>
<keyword evidence="1" id="KW-1133">Transmembrane helix</keyword>